<evidence type="ECO:0000313" key="3">
    <source>
        <dbReference type="EMBL" id="KNG93077.1"/>
    </source>
</evidence>
<dbReference type="InterPro" id="IPR005804">
    <property type="entry name" value="FA_desaturase_dom"/>
</dbReference>
<organism evidence="3 4">
    <name type="scientific">Pseudaestuariivita atlantica</name>
    <dbReference type="NCBI Taxonomy" id="1317121"/>
    <lineage>
        <taxon>Bacteria</taxon>
        <taxon>Pseudomonadati</taxon>
        <taxon>Pseudomonadota</taxon>
        <taxon>Alphaproteobacteria</taxon>
        <taxon>Rhodobacterales</taxon>
        <taxon>Paracoccaceae</taxon>
        <taxon>Pseudaestuariivita</taxon>
    </lineage>
</organism>
<dbReference type="PANTHER" id="PTHR19353:SF19">
    <property type="entry name" value="DELTA(5) FATTY ACID DESATURASE C-RELATED"/>
    <property type="match status" value="1"/>
</dbReference>
<dbReference type="Pfam" id="PF00487">
    <property type="entry name" value="FA_desaturase"/>
    <property type="match status" value="1"/>
</dbReference>
<name>A0A0L1JMZ4_9RHOB</name>
<dbReference type="GO" id="GO:0016020">
    <property type="term" value="C:membrane"/>
    <property type="evidence" value="ECO:0007669"/>
    <property type="project" value="TreeGrafter"/>
</dbReference>
<accession>A0A0L1JMZ4</accession>
<evidence type="ECO:0000313" key="4">
    <source>
        <dbReference type="Proteomes" id="UP000036938"/>
    </source>
</evidence>
<feature type="transmembrane region" description="Helical" evidence="1">
    <location>
        <begin position="203"/>
        <end position="229"/>
    </location>
</feature>
<protein>
    <submittedName>
        <fullName evidence="3">Fatty acid desaturase</fullName>
    </submittedName>
</protein>
<keyword evidence="1" id="KW-1133">Transmembrane helix</keyword>
<dbReference type="Proteomes" id="UP000036938">
    <property type="component" value="Unassembled WGS sequence"/>
</dbReference>
<feature type="domain" description="Fatty acid desaturase" evidence="2">
    <location>
        <begin position="69"/>
        <end position="312"/>
    </location>
</feature>
<dbReference type="AlphaFoldDB" id="A0A0L1JMZ4"/>
<feature type="transmembrane region" description="Helical" evidence="1">
    <location>
        <begin position="156"/>
        <end position="175"/>
    </location>
</feature>
<evidence type="ECO:0000259" key="2">
    <source>
        <dbReference type="Pfam" id="PF00487"/>
    </source>
</evidence>
<keyword evidence="1" id="KW-0472">Membrane</keyword>
<comment type="caution">
    <text evidence="3">The sequence shown here is derived from an EMBL/GenBank/DDBJ whole genome shotgun (WGS) entry which is preliminary data.</text>
</comment>
<dbReference type="PATRIC" id="fig|1317121.7.peg.3579"/>
<dbReference type="InterPro" id="IPR012171">
    <property type="entry name" value="Fatty_acid_desaturase"/>
</dbReference>
<dbReference type="RefSeq" id="WP_050531572.1">
    <property type="nucleotide sequence ID" value="NZ_AQQZ01000006.1"/>
</dbReference>
<dbReference type="EMBL" id="AQQZ01000006">
    <property type="protein sequence ID" value="KNG93077.1"/>
    <property type="molecule type" value="Genomic_DNA"/>
</dbReference>
<keyword evidence="4" id="KW-1185">Reference proteome</keyword>
<dbReference type="PANTHER" id="PTHR19353">
    <property type="entry name" value="FATTY ACID DESATURASE 2"/>
    <property type="match status" value="1"/>
</dbReference>
<dbReference type="STRING" id="1317121.ATO11_14270"/>
<dbReference type="GO" id="GO:0016717">
    <property type="term" value="F:oxidoreductase activity, acting on paired donors, with oxidation of a pair of donors resulting in the reduction of molecular oxygen to two molecules of water"/>
    <property type="evidence" value="ECO:0007669"/>
    <property type="project" value="TreeGrafter"/>
</dbReference>
<dbReference type="OrthoDB" id="9769653at2"/>
<sequence length="356" mass="40660">MARDYALTEDADRAAQAAGLASPAWFRPRVDPAILRPLMEKSDARALRDTVLWLGLMVVTAGIGIALWPSWWSAPFWAVYGVLYGSGGDSRWHECGHRTAFRTPWMNNVVYQIASFMMMRNPVVWRASHVRHHTDTIVVGRDPEIVAMRPPDLGRLALNLFGILDVWALMSRMLLHASGRLYPEEEMYVREEDRPRVYRVARIWLAIYGATILLAIAMGSILPLMVIGLPRLYGAWHHIMTGVLQHLGLAENVTDHRLNTRTVLMNPFSRFVYLNMNYHVEHHMFTMVPYYHLPALHAAIRGDLPPPAPSIWAAYRRLLPVLWQQLRYRDAVIVPDLPDGAAPYREEVEALRPHAV</sequence>
<gene>
    <name evidence="3" type="ORF">ATO11_14270</name>
</gene>
<proteinExistence type="predicted"/>
<dbReference type="GO" id="GO:0008610">
    <property type="term" value="P:lipid biosynthetic process"/>
    <property type="evidence" value="ECO:0007669"/>
    <property type="project" value="UniProtKB-ARBA"/>
</dbReference>
<feature type="transmembrane region" description="Helical" evidence="1">
    <location>
        <begin position="51"/>
        <end position="71"/>
    </location>
</feature>
<keyword evidence="1" id="KW-0812">Transmembrane</keyword>
<evidence type="ECO:0000256" key="1">
    <source>
        <dbReference type="SAM" id="Phobius"/>
    </source>
</evidence>
<reference evidence="3 4" key="1">
    <citation type="journal article" date="2015" name="Int. J. Syst. Evol. Microbiol.">
        <title>Aestuariivita atlantica sp. nov., isolated from deep sea sediment of the Atlantic Ocean.</title>
        <authorList>
            <person name="Li G."/>
            <person name="Lai Q."/>
            <person name="Du Y."/>
            <person name="Liu X."/>
            <person name="Sun F."/>
            <person name="Shao Z."/>
        </authorList>
    </citation>
    <scope>NUCLEOTIDE SEQUENCE [LARGE SCALE GENOMIC DNA]</scope>
    <source>
        <strain evidence="3 4">22II-S11-z3</strain>
    </source>
</reference>